<keyword evidence="1" id="KW-1133">Transmembrane helix</keyword>
<feature type="transmembrane region" description="Helical" evidence="1">
    <location>
        <begin position="22"/>
        <end position="45"/>
    </location>
</feature>
<evidence type="ECO:0000256" key="1">
    <source>
        <dbReference type="SAM" id="Phobius"/>
    </source>
</evidence>
<dbReference type="AlphaFoldDB" id="A0A7I8KIT6"/>
<dbReference type="EMBL" id="LR746268">
    <property type="protein sequence ID" value="CAA7397114.1"/>
    <property type="molecule type" value="Genomic_DNA"/>
</dbReference>
<proteinExistence type="predicted"/>
<dbReference type="PROSITE" id="PS51257">
    <property type="entry name" value="PROKAR_LIPOPROTEIN"/>
    <property type="match status" value="1"/>
</dbReference>
<dbReference type="InterPro" id="IPR029164">
    <property type="entry name" value="PIG-Y"/>
</dbReference>
<name>A0A7I8KIT6_SPIIN</name>
<dbReference type="Pfam" id="PF15159">
    <property type="entry name" value="PIG-Y"/>
    <property type="match status" value="1"/>
</dbReference>
<dbReference type="PANTHER" id="PTHR36485:SF1">
    <property type="entry name" value="TRANSMEMBRANE PROTEIN"/>
    <property type="match status" value="1"/>
</dbReference>
<keyword evidence="1" id="KW-0812">Transmembrane</keyword>
<protein>
    <submittedName>
        <fullName evidence="2">Uncharacterized protein</fullName>
    </submittedName>
</protein>
<dbReference type="PANTHER" id="PTHR36485">
    <property type="entry name" value="OS01G0939000 PROTEIN"/>
    <property type="match status" value="1"/>
</dbReference>
<keyword evidence="3" id="KW-1185">Reference proteome</keyword>
<sequence>MKNPSILEQESLALPDHKRPQAFWGSACLFAGCISFLGFFFAAILSKLLPPFENKFIAAVQHDRYYCMLVPLTLPVLVVAVYFHWLSMKLFKHA</sequence>
<dbReference type="OrthoDB" id="2157498at2759"/>
<accession>A0A7I8KIT6</accession>
<feature type="transmembrane region" description="Helical" evidence="1">
    <location>
        <begin position="65"/>
        <end position="85"/>
    </location>
</feature>
<organism evidence="2 3">
    <name type="scientific">Spirodela intermedia</name>
    <name type="common">Intermediate duckweed</name>
    <dbReference type="NCBI Taxonomy" id="51605"/>
    <lineage>
        <taxon>Eukaryota</taxon>
        <taxon>Viridiplantae</taxon>
        <taxon>Streptophyta</taxon>
        <taxon>Embryophyta</taxon>
        <taxon>Tracheophyta</taxon>
        <taxon>Spermatophyta</taxon>
        <taxon>Magnoliopsida</taxon>
        <taxon>Liliopsida</taxon>
        <taxon>Araceae</taxon>
        <taxon>Lemnoideae</taxon>
        <taxon>Spirodela</taxon>
    </lineage>
</organism>
<evidence type="ECO:0000313" key="2">
    <source>
        <dbReference type="EMBL" id="CAA7397114.1"/>
    </source>
</evidence>
<gene>
    <name evidence="2" type="ORF">SI8410_05007777</name>
</gene>
<evidence type="ECO:0000313" key="3">
    <source>
        <dbReference type="Proteomes" id="UP000663760"/>
    </source>
</evidence>
<keyword evidence="1" id="KW-0472">Membrane</keyword>
<reference evidence="2" key="1">
    <citation type="submission" date="2020-02" db="EMBL/GenBank/DDBJ databases">
        <authorList>
            <person name="Scholz U."/>
            <person name="Mascher M."/>
            <person name="Fiebig A."/>
        </authorList>
    </citation>
    <scope>NUCLEOTIDE SEQUENCE</scope>
</reference>
<dbReference type="Proteomes" id="UP000663760">
    <property type="component" value="Chromosome 5"/>
</dbReference>